<feature type="transmembrane region" description="Helical" evidence="2">
    <location>
        <begin position="12"/>
        <end position="32"/>
    </location>
</feature>
<proteinExistence type="predicted"/>
<accession>A0A5C1NF82</accession>
<dbReference type="AlphaFoldDB" id="A0A5C1NF82"/>
<organism evidence="3 4">
    <name type="scientific">Halomonas binhaiensis</name>
    <dbReference type="NCBI Taxonomy" id="2562282"/>
    <lineage>
        <taxon>Bacteria</taxon>
        <taxon>Pseudomonadati</taxon>
        <taxon>Pseudomonadota</taxon>
        <taxon>Gammaproteobacteria</taxon>
        <taxon>Oceanospirillales</taxon>
        <taxon>Halomonadaceae</taxon>
        <taxon>Halomonas</taxon>
    </lineage>
</organism>
<dbReference type="Proteomes" id="UP000324285">
    <property type="component" value="Chromosome"/>
</dbReference>
<dbReference type="KEGG" id="hbh:E4T21_06845"/>
<name>A0A5C1NF82_9GAMM</name>
<feature type="compositionally biased region" description="Basic and acidic residues" evidence="1">
    <location>
        <begin position="144"/>
        <end position="154"/>
    </location>
</feature>
<keyword evidence="2" id="KW-0472">Membrane</keyword>
<evidence type="ECO:0000256" key="1">
    <source>
        <dbReference type="SAM" id="MobiDB-lite"/>
    </source>
</evidence>
<keyword evidence="2" id="KW-1133">Transmembrane helix</keyword>
<dbReference type="EMBL" id="CP038437">
    <property type="protein sequence ID" value="QEM81283.1"/>
    <property type="molecule type" value="Genomic_DNA"/>
</dbReference>
<evidence type="ECO:0000313" key="4">
    <source>
        <dbReference type="Proteomes" id="UP000324285"/>
    </source>
</evidence>
<feature type="transmembrane region" description="Helical" evidence="2">
    <location>
        <begin position="94"/>
        <end position="111"/>
    </location>
</feature>
<sequence>MLIGNSMSSLWMIYIALSLVVLLTGYLGLAFLPRLPRLVITWAVAGVMWMPAAFELPLTDDGEVYRGEAPGVMVAAVAFVEHNAVVLAGSGMKVVFAAVLGALFGIVLWWFGHKRRVRKAEEARAQARREQAGGEDEPSVSRAEGGRREPVLGQ</sequence>
<keyword evidence="4" id="KW-1185">Reference proteome</keyword>
<feature type="transmembrane region" description="Helical" evidence="2">
    <location>
        <begin position="38"/>
        <end position="58"/>
    </location>
</feature>
<protein>
    <submittedName>
        <fullName evidence="3">Uncharacterized protein</fullName>
    </submittedName>
</protein>
<gene>
    <name evidence="3" type="ORF">E4T21_06845</name>
</gene>
<feature type="compositionally biased region" description="Basic and acidic residues" evidence="1">
    <location>
        <begin position="122"/>
        <end position="132"/>
    </location>
</feature>
<keyword evidence="2" id="KW-0812">Transmembrane</keyword>
<dbReference type="OrthoDB" id="6182707at2"/>
<evidence type="ECO:0000256" key="2">
    <source>
        <dbReference type="SAM" id="Phobius"/>
    </source>
</evidence>
<reference evidence="3" key="1">
    <citation type="submission" date="2021-02" db="EMBL/GenBank/DDBJ databases">
        <title>Strain Y2R2, a novel species of the genus Halomonas.</title>
        <authorList>
            <person name="Huang H."/>
        </authorList>
    </citation>
    <scope>NUCLEOTIDE SEQUENCE</scope>
    <source>
        <strain evidence="3">Y2R2</strain>
    </source>
</reference>
<feature type="region of interest" description="Disordered" evidence="1">
    <location>
        <begin position="122"/>
        <end position="154"/>
    </location>
</feature>
<evidence type="ECO:0000313" key="3">
    <source>
        <dbReference type="EMBL" id="QEM81283.1"/>
    </source>
</evidence>